<reference evidence="1 2" key="1">
    <citation type="submission" date="2019-07" db="EMBL/GenBank/DDBJ databases">
        <authorList>
            <person name="Jastrzebski P J."/>
            <person name="Paukszto L."/>
            <person name="Jastrzebski P J."/>
        </authorList>
    </citation>
    <scope>NUCLEOTIDE SEQUENCE [LARGE SCALE GENOMIC DNA]</scope>
    <source>
        <strain evidence="1 2">WMS-il1</strain>
    </source>
</reference>
<evidence type="ECO:0000313" key="1">
    <source>
        <dbReference type="EMBL" id="VUZ41418.1"/>
    </source>
</evidence>
<evidence type="ECO:0000313" key="2">
    <source>
        <dbReference type="Proteomes" id="UP000321570"/>
    </source>
</evidence>
<gene>
    <name evidence="1" type="ORF">WMSIL1_LOCUS2266</name>
</gene>
<protein>
    <submittedName>
        <fullName evidence="1">Uncharacterized protein</fullName>
    </submittedName>
</protein>
<name>A0A564Y3N6_HYMDI</name>
<dbReference type="Proteomes" id="UP000321570">
    <property type="component" value="Unassembled WGS sequence"/>
</dbReference>
<proteinExistence type="predicted"/>
<feature type="non-terminal residue" evidence="1">
    <location>
        <position position="1"/>
    </location>
</feature>
<keyword evidence="2" id="KW-1185">Reference proteome</keyword>
<sequence length="109" mass="13103">ERYKKSDSVVNTPAYARNYQPRRQRTAAIIRNRHGSIIYDTEVDKDMWVRHHNQLRREQAGPTINKRYLSLYSLFDTFNLIPVLLPRIRLKIRMKPSRLQTDLSSKTYR</sequence>
<organism evidence="1 2">
    <name type="scientific">Hymenolepis diminuta</name>
    <name type="common">Rat tapeworm</name>
    <dbReference type="NCBI Taxonomy" id="6216"/>
    <lineage>
        <taxon>Eukaryota</taxon>
        <taxon>Metazoa</taxon>
        <taxon>Spiralia</taxon>
        <taxon>Lophotrochozoa</taxon>
        <taxon>Platyhelminthes</taxon>
        <taxon>Cestoda</taxon>
        <taxon>Eucestoda</taxon>
        <taxon>Cyclophyllidea</taxon>
        <taxon>Hymenolepididae</taxon>
        <taxon>Hymenolepis</taxon>
    </lineage>
</organism>
<dbReference type="EMBL" id="CABIJS010000055">
    <property type="protein sequence ID" value="VUZ41418.1"/>
    <property type="molecule type" value="Genomic_DNA"/>
</dbReference>
<accession>A0A564Y3N6</accession>
<dbReference type="AlphaFoldDB" id="A0A564Y3N6"/>